<keyword evidence="5" id="KW-0449">Lipoprotein</keyword>
<feature type="region of interest" description="Disordered" evidence="2">
    <location>
        <begin position="86"/>
        <end position="139"/>
    </location>
</feature>
<sequence length="263" mass="27897">MLGLCAMLMCLGLQACSVRPPAPIEDRASTPAPEGRSYRVQPGDTLYSIAWRYGLDYPRLAAANAISPPFTIHVGQRLALREADVPDAPVRPPPAPARKPSEAVPVSPPRRPAADTSPPRTASPPASPKPPLQAAAPPRDVAVGTWRWPAKGPVVRRFSATLHKGIDIGGDEGDPVVAVAAGQVVYAGTGIPGYGELLILRHNPRYLSAYGHNDRLLVGEGARVSAGQQIATRGSSGTNAVKLHFEIRENGKPIDPMRLLPPR</sequence>
<dbReference type="Gene3D" id="2.70.70.10">
    <property type="entry name" value="Glucose Permease (Domain IIA)"/>
    <property type="match status" value="1"/>
</dbReference>
<dbReference type="SUPFAM" id="SSF51261">
    <property type="entry name" value="Duplicated hybrid motif"/>
    <property type="match status" value="1"/>
</dbReference>
<dbReference type="Pfam" id="PF01476">
    <property type="entry name" value="LysM"/>
    <property type="match status" value="1"/>
</dbReference>
<proteinExistence type="inferred from homology"/>
<dbReference type="CDD" id="cd12797">
    <property type="entry name" value="M23_peptidase"/>
    <property type="match status" value="1"/>
</dbReference>
<dbReference type="EMBL" id="SLWX01000002">
    <property type="protein sequence ID" value="TCO77614.1"/>
    <property type="molecule type" value="Genomic_DNA"/>
</dbReference>
<dbReference type="CDD" id="cd00118">
    <property type="entry name" value="LysM"/>
    <property type="match status" value="1"/>
</dbReference>
<dbReference type="GO" id="GO:0009279">
    <property type="term" value="C:cell outer membrane"/>
    <property type="evidence" value="ECO:0007669"/>
    <property type="project" value="TreeGrafter"/>
</dbReference>
<dbReference type="GO" id="GO:0032153">
    <property type="term" value="C:cell division site"/>
    <property type="evidence" value="ECO:0007669"/>
    <property type="project" value="TreeGrafter"/>
</dbReference>
<comment type="caution">
    <text evidence="5">The sequence shown here is derived from an EMBL/GenBank/DDBJ whole genome shotgun (WGS) entry which is preliminary data.</text>
</comment>
<evidence type="ECO:0000256" key="1">
    <source>
        <dbReference type="ARBA" id="ARBA00038420"/>
    </source>
</evidence>
<dbReference type="InterPro" id="IPR018392">
    <property type="entry name" value="LysM"/>
</dbReference>
<comment type="similarity">
    <text evidence="1">Belongs to the E.coli NlpD/Haemophilus LppB family.</text>
</comment>
<evidence type="ECO:0000256" key="2">
    <source>
        <dbReference type="SAM" id="MobiDB-lite"/>
    </source>
</evidence>
<dbReference type="Gene3D" id="3.10.350.10">
    <property type="entry name" value="LysM domain"/>
    <property type="match status" value="1"/>
</dbReference>
<gene>
    <name evidence="5" type="ORF">EV688_10271</name>
</gene>
<evidence type="ECO:0000259" key="4">
    <source>
        <dbReference type="PROSITE" id="PS51782"/>
    </source>
</evidence>
<accession>A0A4R2KUN9</accession>
<evidence type="ECO:0000313" key="5">
    <source>
        <dbReference type="EMBL" id="TCO77614.1"/>
    </source>
</evidence>
<dbReference type="InterPro" id="IPR011055">
    <property type="entry name" value="Dup_hybrid_motif"/>
</dbReference>
<dbReference type="Pfam" id="PF01551">
    <property type="entry name" value="Peptidase_M23"/>
    <property type="match status" value="1"/>
</dbReference>
<reference evidence="5 6" key="1">
    <citation type="submission" date="2019-03" db="EMBL/GenBank/DDBJ databases">
        <title>Genomic Encyclopedia of Type Strains, Phase IV (KMG-IV): sequencing the most valuable type-strain genomes for metagenomic binning, comparative biology and taxonomic classification.</title>
        <authorList>
            <person name="Goeker M."/>
        </authorList>
    </citation>
    <scope>NUCLEOTIDE SEQUENCE [LARGE SCALE GENOMIC DNA]</scope>
    <source>
        <strain evidence="5 6">DSM 23344</strain>
    </source>
</reference>
<dbReference type="SMART" id="SM00257">
    <property type="entry name" value="LysM"/>
    <property type="match status" value="1"/>
</dbReference>
<keyword evidence="3" id="KW-0732">Signal</keyword>
<organism evidence="5 6">
    <name type="scientific">Chromatocurvus halotolerans</name>
    <dbReference type="NCBI Taxonomy" id="1132028"/>
    <lineage>
        <taxon>Bacteria</taxon>
        <taxon>Pseudomonadati</taxon>
        <taxon>Pseudomonadota</taxon>
        <taxon>Gammaproteobacteria</taxon>
        <taxon>Cellvibrionales</taxon>
        <taxon>Halieaceae</taxon>
        <taxon>Chromatocurvus</taxon>
    </lineage>
</organism>
<dbReference type="GO" id="GO:0004222">
    <property type="term" value="F:metalloendopeptidase activity"/>
    <property type="evidence" value="ECO:0007669"/>
    <property type="project" value="TreeGrafter"/>
</dbReference>
<protein>
    <submittedName>
        <fullName evidence="5">Lipoprotein NlpD</fullName>
    </submittedName>
</protein>
<dbReference type="PANTHER" id="PTHR21666:SF263">
    <property type="entry name" value="MUREIN HYDROLASE ACTIVATOR NLPD"/>
    <property type="match status" value="1"/>
</dbReference>
<feature type="signal peptide" evidence="3">
    <location>
        <begin position="1"/>
        <end position="15"/>
    </location>
</feature>
<feature type="domain" description="LysM" evidence="4">
    <location>
        <begin position="36"/>
        <end position="80"/>
    </location>
</feature>
<dbReference type="Proteomes" id="UP000294980">
    <property type="component" value="Unassembled WGS sequence"/>
</dbReference>
<dbReference type="AlphaFoldDB" id="A0A4R2KUN9"/>
<dbReference type="InterPro" id="IPR036779">
    <property type="entry name" value="LysM_dom_sf"/>
</dbReference>
<dbReference type="InterPro" id="IPR016047">
    <property type="entry name" value="M23ase_b-sheet_dom"/>
</dbReference>
<dbReference type="PROSITE" id="PS51782">
    <property type="entry name" value="LYSM"/>
    <property type="match status" value="1"/>
</dbReference>
<keyword evidence="6" id="KW-1185">Reference proteome</keyword>
<evidence type="ECO:0000256" key="3">
    <source>
        <dbReference type="SAM" id="SignalP"/>
    </source>
</evidence>
<dbReference type="PANTHER" id="PTHR21666">
    <property type="entry name" value="PEPTIDASE-RELATED"/>
    <property type="match status" value="1"/>
</dbReference>
<feature type="compositionally biased region" description="Pro residues" evidence="2">
    <location>
        <begin position="121"/>
        <end position="131"/>
    </location>
</feature>
<evidence type="ECO:0000313" key="6">
    <source>
        <dbReference type="Proteomes" id="UP000294980"/>
    </source>
</evidence>
<name>A0A4R2KUN9_9GAMM</name>
<feature type="chain" id="PRO_5020434356" evidence="3">
    <location>
        <begin position="16"/>
        <end position="263"/>
    </location>
</feature>
<dbReference type="InterPro" id="IPR050570">
    <property type="entry name" value="Cell_wall_metabolism_enzyme"/>
</dbReference>